<dbReference type="EMBL" id="CP006933">
    <property type="protein sequence ID" value="AIS31715.1"/>
    <property type="molecule type" value="Genomic_DNA"/>
</dbReference>
<dbReference type="Proteomes" id="UP000029661">
    <property type="component" value="Chromosome"/>
</dbReference>
<dbReference type="KEGG" id="mfc:BRM9_0898"/>
<proteinExistence type="predicted"/>
<name>A0A089ZFH7_METFO</name>
<feature type="domain" description="Glucose/Sorbosone dehydrogenase" evidence="1">
    <location>
        <begin position="44"/>
        <end position="334"/>
    </location>
</feature>
<dbReference type="PANTHER" id="PTHR19328:SF13">
    <property type="entry name" value="HIPL1 PROTEIN"/>
    <property type="match status" value="1"/>
</dbReference>
<dbReference type="PANTHER" id="PTHR19328">
    <property type="entry name" value="HEDGEHOG-INTERACTING PROTEIN"/>
    <property type="match status" value="1"/>
</dbReference>
<dbReference type="Pfam" id="PF07995">
    <property type="entry name" value="GSDH"/>
    <property type="match status" value="1"/>
</dbReference>
<gene>
    <name evidence="2" type="ORF">BRM9_0898</name>
</gene>
<sequence length="350" mass="38432">MRIKILAIASISLILIVIFLFSVFMAPQNNNETSYTTEILAENLEVPWAIDFLPDDRLIFTQRGGKVSILNGNNSIKTVGQVNVTQDSESGFLGIAVDPNFNSTHYLYVYYSLGDYNRISRFKLEGDQITNETVILNNIPAAAIHDGGRLKFGPDGKLYATTGDSANPSLAQDTSSLAGKILRLNPDGTVPSDNPFGNYVYSYGHRNPQGITWGPSGIMYASEHGQNKNDEINIITRGGNYGWPLYEGNNTGTGYIKPMRAYTELTLAPSGIAYYHGALYVAGLRGTQLRKLTLSTDGQSIMGEKATLTQLGRIREAVEHQGYLYITTSNRDGRGVPQNGDDKIIRIKMT</sequence>
<dbReference type="GeneID" id="24792052"/>
<evidence type="ECO:0000313" key="2">
    <source>
        <dbReference type="EMBL" id="AIS31715.1"/>
    </source>
</evidence>
<dbReference type="InterPro" id="IPR011041">
    <property type="entry name" value="Quinoprot_gluc/sorb_DH_b-prop"/>
</dbReference>
<dbReference type="SUPFAM" id="SSF50952">
    <property type="entry name" value="Soluble quinoprotein glucose dehydrogenase"/>
    <property type="match status" value="1"/>
</dbReference>
<evidence type="ECO:0000259" key="1">
    <source>
        <dbReference type="Pfam" id="PF07995"/>
    </source>
</evidence>
<evidence type="ECO:0000313" key="3">
    <source>
        <dbReference type="Proteomes" id="UP000029661"/>
    </source>
</evidence>
<dbReference type="InterPro" id="IPR012938">
    <property type="entry name" value="Glc/Sorbosone_DH"/>
</dbReference>
<dbReference type="AlphaFoldDB" id="A0A089ZFH7"/>
<dbReference type="STRING" id="2162.BRM9_0898"/>
<organism evidence="2 3">
    <name type="scientific">Methanobacterium formicicum</name>
    <dbReference type="NCBI Taxonomy" id="2162"/>
    <lineage>
        <taxon>Archaea</taxon>
        <taxon>Methanobacteriati</taxon>
        <taxon>Methanobacteriota</taxon>
        <taxon>Methanomada group</taxon>
        <taxon>Methanobacteria</taxon>
        <taxon>Methanobacteriales</taxon>
        <taxon>Methanobacteriaceae</taxon>
        <taxon>Methanobacterium</taxon>
    </lineage>
</organism>
<protein>
    <submittedName>
        <fullName evidence="2">Glucose/sorbosone dehydrogenase</fullName>
    </submittedName>
</protein>
<dbReference type="RefSeq" id="WP_048084977.1">
    <property type="nucleotide sequence ID" value="NZ_CP006933.1"/>
</dbReference>
<dbReference type="OrthoDB" id="6744at2157"/>
<dbReference type="Gene3D" id="2.120.10.30">
    <property type="entry name" value="TolB, C-terminal domain"/>
    <property type="match status" value="1"/>
</dbReference>
<reference evidence="2 3" key="1">
    <citation type="submission" date="2013-12" db="EMBL/GenBank/DDBJ databases">
        <title>The complete genome sequence of Methanobacterium sp. BRM9.</title>
        <authorList>
            <consortium name="Pastoral Greenhouse Gas Research Consortium"/>
            <person name="Kelly W.J."/>
            <person name="Leahy S.C."/>
            <person name="Perry R."/>
            <person name="Li D."/>
            <person name="Altermann E."/>
            <person name="Lambie S.C."/>
            <person name="Attwood G.T."/>
        </authorList>
    </citation>
    <scope>NUCLEOTIDE SEQUENCE [LARGE SCALE GENOMIC DNA]</scope>
    <source>
        <strain evidence="2 3">BRM9</strain>
    </source>
</reference>
<dbReference type="InterPro" id="IPR011042">
    <property type="entry name" value="6-blade_b-propeller_TolB-like"/>
</dbReference>
<accession>A0A089ZFH7</accession>